<reference evidence="1 2" key="1">
    <citation type="submission" date="2018-08" db="EMBL/GenBank/DDBJ databases">
        <title>A genome reference for cultivated species of the human gut microbiota.</title>
        <authorList>
            <person name="Zou Y."/>
            <person name="Xue W."/>
            <person name="Luo G."/>
        </authorList>
    </citation>
    <scope>NUCLEOTIDE SEQUENCE [LARGE SCALE GENOMIC DNA]</scope>
    <source>
        <strain evidence="1 2">AF19-21</strain>
    </source>
</reference>
<evidence type="ECO:0000313" key="1">
    <source>
        <dbReference type="EMBL" id="RGC23223.1"/>
    </source>
</evidence>
<sequence>MLLPPVAQNHQDFGPNAASPSRFPVFFSYGFLASGQDTEMACTAPQGDPAHLLLSVPSTR</sequence>
<dbReference type="Proteomes" id="UP000261111">
    <property type="component" value="Unassembled WGS sequence"/>
</dbReference>
<organism evidence="1 2">
    <name type="scientific">Hungatella hathewayi</name>
    <dbReference type="NCBI Taxonomy" id="154046"/>
    <lineage>
        <taxon>Bacteria</taxon>
        <taxon>Bacillati</taxon>
        <taxon>Bacillota</taxon>
        <taxon>Clostridia</taxon>
        <taxon>Lachnospirales</taxon>
        <taxon>Lachnospiraceae</taxon>
        <taxon>Hungatella</taxon>
    </lineage>
</organism>
<accession>A0A3E2WD78</accession>
<name>A0A3E2WD78_9FIRM</name>
<gene>
    <name evidence="1" type="ORF">DWX41_22425</name>
</gene>
<dbReference type="EMBL" id="QVIA01000046">
    <property type="protein sequence ID" value="RGC23223.1"/>
    <property type="molecule type" value="Genomic_DNA"/>
</dbReference>
<protein>
    <submittedName>
        <fullName evidence="1">Uncharacterized protein</fullName>
    </submittedName>
</protein>
<comment type="caution">
    <text evidence="1">The sequence shown here is derived from an EMBL/GenBank/DDBJ whole genome shotgun (WGS) entry which is preliminary data.</text>
</comment>
<evidence type="ECO:0000313" key="2">
    <source>
        <dbReference type="Proteomes" id="UP000261111"/>
    </source>
</evidence>
<dbReference type="AlphaFoldDB" id="A0A3E2WD78"/>
<proteinExistence type="predicted"/>